<dbReference type="RefSeq" id="WP_189685965.1">
    <property type="nucleotide sequence ID" value="NZ_BMYK01000003.1"/>
</dbReference>
<keyword evidence="1" id="KW-0175">Coiled coil</keyword>
<dbReference type="InterPro" id="IPR011195">
    <property type="entry name" value="UCP010256"/>
</dbReference>
<accession>A0ABQ3FY44</accession>
<evidence type="ECO:0000313" key="3">
    <source>
        <dbReference type="Proteomes" id="UP000626210"/>
    </source>
</evidence>
<comment type="caution">
    <text evidence="2">The sequence shown here is derived from an EMBL/GenBank/DDBJ whole genome shotgun (WGS) entry which is preliminary data.</text>
</comment>
<dbReference type="EMBL" id="BMYK01000003">
    <property type="protein sequence ID" value="GHC74157.1"/>
    <property type="molecule type" value="Genomic_DNA"/>
</dbReference>
<evidence type="ECO:0000313" key="2">
    <source>
        <dbReference type="EMBL" id="GHC74157.1"/>
    </source>
</evidence>
<protein>
    <recommendedName>
        <fullName evidence="4">VWA domain-containing protein</fullName>
    </recommendedName>
</protein>
<organism evidence="2 3">
    <name type="scientific">Pseudorhodoferax aquiterrae</name>
    <dbReference type="NCBI Taxonomy" id="747304"/>
    <lineage>
        <taxon>Bacteria</taxon>
        <taxon>Pseudomonadati</taxon>
        <taxon>Pseudomonadota</taxon>
        <taxon>Betaproteobacteria</taxon>
        <taxon>Burkholderiales</taxon>
        <taxon>Comamonadaceae</taxon>
    </lineage>
</organism>
<dbReference type="InterPro" id="IPR036465">
    <property type="entry name" value="vWFA_dom_sf"/>
</dbReference>
<dbReference type="InterPro" id="IPR008912">
    <property type="entry name" value="Uncharacterised_CoxE"/>
</dbReference>
<dbReference type="SUPFAM" id="SSF53300">
    <property type="entry name" value="vWA-like"/>
    <property type="match status" value="1"/>
</dbReference>
<dbReference type="PANTHER" id="PTHR39338">
    <property type="entry name" value="BLL5662 PROTEIN-RELATED"/>
    <property type="match status" value="1"/>
</dbReference>
<evidence type="ECO:0008006" key="4">
    <source>
        <dbReference type="Google" id="ProtNLM"/>
    </source>
</evidence>
<name>A0ABQ3FY44_9BURK</name>
<dbReference type="PIRSF" id="PIRSF010256">
    <property type="entry name" value="CoxE_vWa"/>
    <property type="match status" value="1"/>
</dbReference>
<proteinExistence type="predicted"/>
<dbReference type="Pfam" id="PF05762">
    <property type="entry name" value="VWA_CoxE"/>
    <property type="match status" value="1"/>
</dbReference>
<keyword evidence="3" id="KW-1185">Reference proteome</keyword>
<dbReference type="Proteomes" id="UP000626210">
    <property type="component" value="Unassembled WGS sequence"/>
</dbReference>
<reference evidence="3" key="1">
    <citation type="journal article" date="2019" name="Int. J. Syst. Evol. Microbiol.">
        <title>The Global Catalogue of Microorganisms (GCM) 10K type strain sequencing project: providing services to taxonomists for standard genome sequencing and annotation.</title>
        <authorList>
            <consortium name="The Broad Institute Genomics Platform"/>
            <consortium name="The Broad Institute Genome Sequencing Center for Infectious Disease"/>
            <person name="Wu L."/>
            <person name="Ma J."/>
        </authorList>
    </citation>
    <scope>NUCLEOTIDE SEQUENCE [LARGE SCALE GENOMIC DNA]</scope>
    <source>
        <strain evidence="3">KCTC 23314</strain>
    </source>
</reference>
<gene>
    <name evidence="2" type="ORF">GCM10007320_11040</name>
</gene>
<feature type="coiled-coil region" evidence="1">
    <location>
        <begin position="157"/>
        <end position="184"/>
    </location>
</feature>
<evidence type="ECO:0000256" key="1">
    <source>
        <dbReference type="SAM" id="Coils"/>
    </source>
</evidence>
<dbReference type="PANTHER" id="PTHR39338:SF5">
    <property type="entry name" value="BLR6139 PROTEIN"/>
    <property type="match status" value="1"/>
</dbReference>
<sequence>MDSILAGFVRALRAAGAEASTAETIDAARALALVGYADRAGLKAALGLVLAKSEDEKQIHDEVFDLYFGRPPAVATEQAAAPLRTGDAEVDALLALAEPGPGGQGGDALAAALERAATSAGVDEIRFATQTGYYARQTLDALGIAPLEARIAAQRANPEAQAEVQALEAARDQLRRQARAVVQQRYAIFGKPATEAFMTEVVVTRALGRMAPAEMERMKAAVARMARKLAARHARRQRVELRGQLDLRRTMRANAGHDGVPVTLAFKHRRRDKPRIVAVCDVSGSVASHVRFLLLFLYALHDAVGDLRSFAFSNRLQDVAEPLEKLPFDDAMALILKEVGNGSTDYGQAWVDLHDRHWDAIDRRTTVIVLGDGRSNGADPRLDLFAELAGRAKRVVWLCPEAEGRWGMGDSAMLRYRPYCTSMSHCATAADLERTLDEALEAYH</sequence>